<proteinExistence type="predicted"/>
<gene>
    <name evidence="1" type="ORF">LOY88_001662</name>
</gene>
<comment type="caution">
    <text evidence="1">The sequence shown here is derived from an EMBL/GenBank/DDBJ whole genome shotgun (WGS) entry which is preliminary data.</text>
</comment>
<reference evidence="1" key="1">
    <citation type="journal article" date="2022" name="bioRxiv">
        <title>Population genetic analysis of Ophidiomyces ophidiicola, the causative agent of snake fungal disease, indicates recent introductions to the USA.</title>
        <authorList>
            <person name="Ladner J.T."/>
            <person name="Palmer J.M."/>
            <person name="Ettinger C.L."/>
            <person name="Stajich J.E."/>
            <person name="Farrell T.M."/>
            <person name="Glorioso B.M."/>
            <person name="Lawson B."/>
            <person name="Price S.J."/>
            <person name="Stengle A.G."/>
            <person name="Grear D.A."/>
            <person name="Lorch J.M."/>
        </authorList>
    </citation>
    <scope>NUCLEOTIDE SEQUENCE</scope>
    <source>
        <strain evidence="1">NWHC 24266-5</strain>
    </source>
</reference>
<name>A0ACB8V1G1_9EURO</name>
<accession>A0ACB8V1G1</accession>
<protein>
    <submittedName>
        <fullName evidence="1">Uncharacterized protein</fullName>
    </submittedName>
</protein>
<organism evidence="1">
    <name type="scientific">Ophidiomyces ophidiicola</name>
    <dbReference type="NCBI Taxonomy" id="1387563"/>
    <lineage>
        <taxon>Eukaryota</taxon>
        <taxon>Fungi</taxon>
        <taxon>Dikarya</taxon>
        <taxon>Ascomycota</taxon>
        <taxon>Pezizomycotina</taxon>
        <taxon>Eurotiomycetes</taxon>
        <taxon>Eurotiomycetidae</taxon>
        <taxon>Onygenales</taxon>
        <taxon>Onygenaceae</taxon>
        <taxon>Ophidiomyces</taxon>
    </lineage>
</organism>
<evidence type="ECO:0000313" key="1">
    <source>
        <dbReference type="EMBL" id="KAI2390328.1"/>
    </source>
</evidence>
<sequence>MTTPPPPGGFVPPSLPSPAPSSALSSATLSHTLPQQRHHPLKSGSPKETAVINYVDNHILTINRRHAKKFSSSFAGEKDEERGYERFREVVKDIEAVIDVLWVSGTPSLQTPYLISLAGLFNTYLPDYSFSPKSTFRLVKKLDAMFASLLQGEDVETGQPLPGFETRRNQVSMTEKVRIKSIAESTRMTVLDVQDEGGPSEYDFEDDEGDGSVTEGDDDDDMGLGMGGGDDDGGDFGTGEYVDAPGPGRWEMESARVFEKTIQLLGDELGRQGGL</sequence>
<dbReference type="EMBL" id="JALBCA010000018">
    <property type="protein sequence ID" value="KAI2390328.1"/>
    <property type="molecule type" value="Genomic_DNA"/>
</dbReference>